<accession>A0A9X3J8D1</accession>
<protein>
    <submittedName>
        <fullName evidence="2">DUF6057 family protein</fullName>
    </submittedName>
</protein>
<feature type="transmembrane region" description="Helical" evidence="1">
    <location>
        <begin position="242"/>
        <end position="262"/>
    </location>
</feature>
<organism evidence="2 3">
    <name type="scientific">Draconibacterium aestuarii</name>
    <dbReference type="NCBI Taxonomy" id="2998507"/>
    <lineage>
        <taxon>Bacteria</taxon>
        <taxon>Pseudomonadati</taxon>
        <taxon>Bacteroidota</taxon>
        <taxon>Bacteroidia</taxon>
        <taxon>Marinilabiliales</taxon>
        <taxon>Prolixibacteraceae</taxon>
        <taxon>Draconibacterium</taxon>
    </lineage>
</organism>
<name>A0A9X3J8D1_9BACT</name>
<gene>
    <name evidence="2" type="ORF">OU798_21500</name>
</gene>
<feature type="transmembrane region" description="Helical" evidence="1">
    <location>
        <begin position="105"/>
        <end position="121"/>
    </location>
</feature>
<comment type="caution">
    <text evidence="2">The sequence shown here is derived from an EMBL/GenBank/DDBJ whole genome shotgun (WGS) entry which is preliminary data.</text>
</comment>
<dbReference type="InterPro" id="IPR045692">
    <property type="entry name" value="DUF6057"/>
</dbReference>
<feature type="transmembrane region" description="Helical" evidence="1">
    <location>
        <begin position="274"/>
        <end position="295"/>
    </location>
</feature>
<keyword evidence="1" id="KW-1133">Transmembrane helix</keyword>
<dbReference type="Proteomes" id="UP001145087">
    <property type="component" value="Unassembled WGS sequence"/>
</dbReference>
<sequence>MNELNYQTQLSRLANLLFFVVLLVFWGFFYSNHLVQKEQMQLFLLSFDYLKEHLSYQGGFVIYLGEFFTQFFRFTWAAVLFTTFFIYQVSYASQKVLSRFFNSKIYLLAFVPAMGYNLLLLNIYFKLSGAIAVALSVWGVVFYLKQMAPVKRMISGFILIVLCYWMLGGTYISFALSIVLIELFIRFKKAGNLEDLPNSWMIISGYVLIGIVTPLFFHKFVLIDTLLSSFISSAYYQFSPMLPTPLLLIFLSLPAILLFHGFADGLVSFNNRKILQPVLGILLFFGFGFGLYHLADFEEEIEIQYENLVTQANWAKIINLAEQETPTGEKGKLALTLALGKTEQLSSKLFSFSPEINDLFIPFNIRGMAPLIANEPYFYLGLTNFSKMLCIETLESTPDGRSPVRMIKRYAENCIIDGQYDVAAKYLHALEQTLFYRKWANEAQKYIRDEEKINDHQVWGDIRNNRVKDDFYFNYDQIDLALIALLRSNPQNKMAYEYIMSWYLLQKDFDEFLNYLPLVKTMGYHELPLVFQEALVYIKTLFNEVPENLNQYKISNEVRLRLNKYAKAFQQGGSKKPDEMGKAFGKTYWYYVHFTELENE</sequence>
<feature type="transmembrane region" description="Helical" evidence="1">
    <location>
        <begin position="200"/>
        <end position="221"/>
    </location>
</feature>
<dbReference type="AlphaFoldDB" id="A0A9X3J8D1"/>
<feature type="transmembrane region" description="Helical" evidence="1">
    <location>
        <begin position="74"/>
        <end position="93"/>
    </location>
</feature>
<dbReference type="RefSeq" id="WP_343335262.1">
    <property type="nucleotide sequence ID" value="NZ_JAPOHD010000065.1"/>
</dbReference>
<keyword evidence="1" id="KW-0472">Membrane</keyword>
<keyword evidence="1" id="KW-0812">Transmembrane</keyword>
<dbReference type="Pfam" id="PF19529">
    <property type="entry name" value="DUF6057"/>
    <property type="match status" value="1"/>
</dbReference>
<dbReference type="EMBL" id="JAPOHD010000065">
    <property type="protein sequence ID" value="MCY1722937.1"/>
    <property type="molecule type" value="Genomic_DNA"/>
</dbReference>
<feature type="transmembrane region" description="Helical" evidence="1">
    <location>
        <begin position="156"/>
        <end position="180"/>
    </location>
</feature>
<keyword evidence="3" id="KW-1185">Reference proteome</keyword>
<feature type="transmembrane region" description="Helical" evidence="1">
    <location>
        <begin position="12"/>
        <end position="30"/>
    </location>
</feature>
<reference evidence="2" key="1">
    <citation type="submission" date="2022-11" db="EMBL/GenBank/DDBJ databases">
        <title>Marilongibacter aestuarii gen. nov., sp. nov., isolated from tidal flat sediment.</title>
        <authorList>
            <person name="Jiayan W."/>
        </authorList>
    </citation>
    <scope>NUCLEOTIDE SEQUENCE</scope>
    <source>
        <strain evidence="2">Z1-6</strain>
    </source>
</reference>
<evidence type="ECO:0000313" key="3">
    <source>
        <dbReference type="Proteomes" id="UP001145087"/>
    </source>
</evidence>
<feature type="transmembrane region" description="Helical" evidence="1">
    <location>
        <begin position="127"/>
        <end position="144"/>
    </location>
</feature>
<evidence type="ECO:0000256" key="1">
    <source>
        <dbReference type="SAM" id="Phobius"/>
    </source>
</evidence>
<evidence type="ECO:0000313" key="2">
    <source>
        <dbReference type="EMBL" id="MCY1722937.1"/>
    </source>
</evidence>
<proteinExistence type="predicted"/>